<accession>A0ACC1TEC9</accession>
<sequence>MLFSSILAIPAPFGRKVSGSPLPSTTSHDPLFQGCQNITFQNLLAVLQLSPVLISALFSALRTFAVLNRNYVVSSLVLALGLVPVFTNLPVLNKEIFYYVDDPILGSSCYGMSGLSSTADLSVLLILNVTQLVMGVIPDLTEGNPVAIISNIIQPILVSRFLINLRHVNESLEGGTALSSTHFSDPRFRSQATITIDEIIGPMGGPLEHGNRALWLNTPALLTLAIHIPSRCKVYPPQVIWLRVNIPLRNRRTST</sequence>
<gene>
    <name evidence="1" type="ORF">NM688_g433</name>
</gene>
<evidence type="ECO:0000313" key="1">
    <source>
        <dbReference type="EMBL" id="KAJ3559284.1"/>
    </source>
</evidence>
<proteinExistence type="predicted"/>
<dbReference type="EMBL" id="JANHOG010000035">
    <property type="protein sequence ID" value="KAJ3559284.1"/>
    <property type="molecule type" value="Genomic_DNA"/>
</dbReference>
<dbReference type="Proteomes" id="UP001148662">
    <property type="component" value="Unassembled WGS sequence"/>
</dbReference>
<protein>
    <submittedName>
        <fullName evidence="1">Uncharacterized protein</fullName>
    </submittedName>
</protein>
<reference evidence="1" key="1">
    <citation type="submission" date="2022-07" db="EMBL/GenBank/DDBJ databases">
        <title>Genome Sequence of Phlebia brevispora.</title>
        <authorList>
            <person name="Buettner E."/>
        </authorList>
    </citation>
    <scope>NUCLEOTIDE SEQUENCE</scope>
    <source>
        <strain evidence="1">MPL23</strain>
    </source>
</reference>
<evidence type="ECO:0000313" key="2">
    <source>
        <dbReference type="Proteomes" id="UP001148662"/>
    </source>
</evidence>
<organism evidence="1 2">
    <name type="scientific">Phlebia brevispora</name>
    <dbReference type="NCBI Taxonomy" id="194682"/>
    <lineage>
        <taxon>Eukaryota</taxon>
        <taxon>Fungi</taxon>
        <taxon>Dikarya</taxon>
        <taxon>Basidiomycota</taxon>
        <taxon>Agaricomycotina</taxon>
        <taxon>Agaricomycetes</taxon>
        <taxon>Polyporales</taxon>
        <taxon>Meruliaceae</taxon>
        <taxon>Phlebia</taxon>
    </lineage>
</organism>
<keyword evidence="2" id="KW-1185">Reference proteome</keyword>
<name>A0ACC1TEC9_9APHY</name>
<comment type="caution">
    <text evidence="1">The sequence shown here is derived from an EMBL/GenBank/DDBJ whole genome shotgun (WGS) entry which is preliminary data.</text>
</comment>